<evidence type="ECO:0000256" key="8">
    <source>
        <dbReference type="SAM" id="MobiDB-lite"/>
    </source>
</evidence>
<organism evidence="12 13">
    <name type="scientific">Dimorphilus gyrociliatus</name>
    <dbReference type="NCBI Taxonomy" id="2664684"/>
    <lineage>
        <taxon>Eukaryota</taxon>
        <taxon>Metazoa</taxon>
        <taxon>Spiralia</taxon>
        <taxon>Lophotrochozoa</taxon>
        <taxon>Annelida</taxon>
        <taxon>Polychaeta</taxon>
        <taxon>Polychaeta incertae sedis</taxon>
        <taxon>Dinophilidae</taxon>
        <taxon>Dimorphilus</taxon>
    </lineage>
</organism>
<dbReference type="GO" id="GO:0005524">
    <property type="term" value="F:ATP binding"/>
    <property type="evidence" value="ECO:0007669"/>
    <property type="project" value="UniProtKB-KW"/>
</dbReference>
<feature type="compositionally biased region" description="Polar residues" evidence="8">
    <location>
        <begin position="286"/>
        <end position="304"/>
    </location>
</feature>
<dbReference type="InterPro" id="IPR050995">
    <property type="entry name" value="WD-F-box_domain-protein"/>
</dbReference>
<evidence type="ECO:0000313" key="12">
    <source>
        <dbReference type="EMBL" id="CAD5119695.1"/>
    </source>
</evidence>
<keyword evidence="13" id="KW-1185">Reference proteome</keyword>
<keyword evidence="3" id="KW-0677">Repeat</keyword>
<dbReference type="GO" id="GO:1990817">
    <property type="term" value="F:poly(A) RNA polymerase activity"/>
    <property type="evidence" value="ECO:0007669"/>
    <property type="project" value="InterPro"/>
</dbReference>
<feature type="domain" description="Poly(A) polymerase central" evidence="10">
    <location>
        <begin position="763"/>
        <end position="887"/>
    </location>
</feature>
<dbReference type="CDD" id="cd05402">
    <property type="entry name" value="NT_PAP_TUTase"/>
    <property type="match status" value="1"/>
</dbReference>
<dbReference type="EMBL" id="CAJFCJ010000011">
    <property type="protein sequence ID" value="CAD5119695.1"/>
    <property type="molecule type" value="Genomic_DNA"/>
</dbReference>
<keyword evidence="4" id="KW-0547">Nucleotide-binding</keyword>
<dbReference type="SMART" id="SM00320">
    <property type="entry name" value="WD40"/>
    <property type="match status" value="7"/>
</dbReference>
<feature type="domain" description="Poly(A) polymerase nucleotidyltransferase" evidence="11">
    <location>
        <begin position="629"/>
        <end position="744"/>
    </location>
</feature>
<dbReference type="SUPFAM" id="SSF81301">
    <property type="entry name" value="Nucleotidyltransferase"/>
    <property type="match status" value="1"/>
</dbReference>
<keyword evidence="9" id="KW-0812">Transmembrane</keyword>
<feature type="region of interest" description="Disordered" evidence="8">
    <location>
        <begin position="270"/>
        <end position="304"/>
    </location>
</feature>
<dbReference type="GO" id="GO:0003723">
    <property type="term" value="F:RNA binding"/>
    <property type="evidence" value="ECO:0007669"/>
    <property type="project" value="InterPro"/>
</dbReference>
<dbReference type="AlphaFoldDB" id="A0A7I8VTQ3"/>
<keyword evidence="5" id="KW-0067">ATP-binding</keyword>
<evidence type="ECO:0000256" key="9">
    <source>
        <dbReference type="SAM" id="Phobius"/>
    </source>
</evidence>
<dbReference type="Pfam" id="PF00400">
    <property type="entry name" value="WD40"/>
    <property type="match status" value="6"/>
</dbReference>
<feature type="repeat" description="WD" evidence="6">
    <location>
        <begin position="379"/>
        <end position="420"/>
    </location>
</feature>
<reference evidence="12 13" key="1">
    <citation type="submission" date="2020-08" db="EMBL/GenBank/DDBJ databases">
        <authorList>
            <person name="Hejnol A."/>
        </authorList>
    </citation>
    <scope>NUCLEOTIDE SEQUENCE [LARGE SCALE GENOMIC DNA]</scope>
</reference>
<dbReference type="OrthoDB" id="538223at2759"/>
<evidence type="ECO:0000256" key="5">
    <source>
        <dbReference type="ARBA" id="ARBA00022840"/>
    </source>
</evidence>
<evidence type="ECO:0000256" key="1">
    <source>
        <dbReference type="ARBA" id="ARBA00022574"/>
    </source>
</evidence>
<dbReference type="Pfam" id="PF04928">
    <property type="entry name" value="PAP_central"/>
    <property type="match status" value="1"/>
</dbReference>
<feature type="repeat" description="WD" evidence="6">
    <location>
        <begin position="588"/>
        <end position="613"/>
    </location>
</feature>
<dbReference type="InterPro" id="IPR020472">
    <property type="entry name" value="WD40_PAC1"/>
</dbReference>
<feature type="repeat" description="WD" evidence="6">
    <location>
        <begin position="337"/>
        <end position="378"/>
    </location>
</feature>
<dbReference type="InterPro" id="IPR015943">
    <property type="entry name" value="WD40/YVTN_repeat-like_dom_sf"/>
</dbReference>
<keyword evidence="9" id="KW-1133">Transmembrane helix</keyword>
<keyword evidence="7" id="KW-0175">Coiled coil</keyword>
<dbReference type="InterPro" id="IPR011068">
    <property type="entry name" value="NuclTrfase_I-like_C"/>
</dbReference>
<dbReference type="CDD" id="cd00200">
    <property type="entry name" value="WD40"/>
    <property type="match status" value="1"/>
</dbReference>
<dbReference type="SUPFAM" id="SSF50978">
    <property type="entry name" value="WD40 repeat-like"/>
    <property type="match status" value="1"/>
</dbReference>
<dbReference type="InterPro" id="IPR007012">
    <property type="entry name" value="PolA_pol_cen_dom"/>
</dbReference>
<name>A0A7I8VTQ3_9ANNE</name>
<dbReference type="SUPFAM" id="SSF81631">
    <property type="entry name" value="PAP/OAS1 substrate-binding domain"/>
    <property type="match status" value="1"/>
</dbReference>
<evidence type="ECO:0000256" key="3">
    <source>
        <dbReference type="ARBA" id="ARBA00022737"/>
    </source>
</evidence>
<feature type="coiled-coil region" evidence="7">
    <location>
        <begin position="41"/>
        <end position="68"/>
    </location>
</feature>
<dbReference type="SUPFAM" id="SSF55003">
    <property type="entry name" value="PAP/Archaeal CCA-adding enzyme, C-terminal domain"/>
    <property type="match status" value="1"/>
</dbReference>
<dbReference type="InterPro" id="IPR043519">
    <property type="entry name" value="NT_sf"/>
</dbReference>
<dbReference type="PANTHER" id="PTHR14604">
    <property type="entry name" value="WD40 REPEAT PF20"/>
    <property type="match status" value="1"/>
</dbReference>
<feature type="repeat" description="WD" evidence="6">
    <location>
        <begin position="463"/>
        <end position="504"/>
    </location>
</feature>
<dbReference type="GO" id="GO:0031123">
    <property type="term" value="P:RNA 3'-end processing"/>
    <property type="evidence" value="ECO:0007669"/>
    <property type="project" value="InterPro"/>
</dbReference>
<dbReference type="Gene3D" id="1.10.1410.10">
    <property type="match status" value="1"/>
</dbReference>
<evidence type="ECO:0000259" key="10">
    <source>
        <dbReference type="Pfam" id="PF04928"/>
    </source>
</evidence>
<sequence>MAALEAEPPERFYLERREIFEDTDTDFPYEEIPVDDEFKTSVEIDEDLETAVRTIREAEEDCKAKEQRDAERASATLVETAEVTDDFVRNFLVKMKMEKTLDCFQTEWYENLQKGRLNMEDVGLVPDVYLKNQKLDHDLKHYRSQMEKYKEAALQAKETYIKLRKERDYHRMHHKRVVQEKNKLIQDIKKLKHHYASYEPTLKQLKSKYESAMKEKMLTRLERDRAVGQIQGLQSTIRTMETCRTGSSRDQESEGLRPVQRGSAVLMVDEKGRGPTQRSLLKERSSANNDGETTQLRPDINQRSQFPIDTRVNPLLNEVRQSAHTKRAGGLRLSHSFQGHSHAISGVKMHPKKQILATASDDSTWKLFTVPGGELIMTGEGHQDWVSDCDFHPDGTKLVTGSGDTTVKIWDFTKGSCMHTFMEHKHAVWGTTWHSCGDFIATCSMDNTSKIWDINSLECRHTLRGHADSVNSIEFLAYSNTLLTASADKTISLWDARTAICAQTFYGHMHSVNSACFNLKGDTVASCDSYGVVKLWDVRAVAPMLTIDVGPHPSNKVQFDPSSSVLAIACNDSIVRIYEVATGKISELIGHTDAVQCLTFDRAGEFLVTGGSDLNGYGIEDLFPVRLECFGSFALKICTKDTDVDLAAIVPQGLDKLNDDNFFDEFADYLKIHETLLLDDFRVVKKARVPIIKLWIEGIEIDITLVRPSNDVLYKDLGSRKYITGMNETSIKSISGLRDLNCIMKFLEANDINKKMFINFNATIKFWAIKKGVYSTVLGFFSGASLILMVLFVLKENNTVTDLKTYIQLFFSTFAKWNWKIPLTLENPYNDPPDFIKNFSEMIIHTLSSPRKNSINSSKSSSAAIRKVLSESHQTSEIDEGLFEKKNWIDEYNHFITITAIFETKHPDDKTTKHLDDWAGFIRSRILRFSIELENMKYDDKEIFSIVQPILNNDREMFITSDSRVWLLGLEFTCNFQMNHLNLSQPTRAFTCELKQLATEREIYKSGMKVKVGYSNRNKLNSLGIFE</sequence>
<keyword evidence="9" id="KW-0472">Membrane</keyword>
<dbReference type="PROSITE" id="PS50082">
    <property type="entry name" value="WD_REPEATS_2"/>
    <property type="match status" value="6"/>
</dbReference>
<evidence type="ECO:0000256" key="6">
    <source>
        <dbReference type="PROSITE-ProRule" id="PRU00221"/>
    </source>
</evidence>
<proteinExistence type="predicted"/>
<keyword evidence="2" id="KW-0808">Transferase</keyword>
<comment type="caution">
    <text evidence="12">The sequence shown here is derived from an EMBL/GenBank/DDBJ whole genome shotgun (WGS) entry which is preliminary data.</text>
</comment>
<evidence type="ECO:0000256" key="2">
    <source>
        <dbReference type="ARBA" id="ARBA00022679"/>
    </source>
</evidence>
<evidence type="ECO:0000256" key="4">
    <source>
        <dbReference type="ARBA" id="ARBA00022741"/>
    </source>
</evidence>
<dbReference type="PANTHER" id="PTHR14604:SF3">
    <property type="entry name" value="SPERM-ASSOCIATED ANTIGEN 16 PROTEIN"/>
    <property type="match status" value="1"/>
</dbReference>
<dbReference type="Gene3D" id="3.30.70.590">
    <property type="entry name" value="Poly(A) polymerase predicted RNA binding domain"/>
    <property type="match status" value="1"/>
</dbReference>
<gene>
    <name evidence="12" type="ORF">DGYR_LOCUS7890</name>
</gene>
<dbReference type="PROSITE" id="PS50294">
    <property type="entry name" value="WD_REPEATS_REGION"/>
    <property type="match status" value="3"/>
</dbReference>
<dbReference type="PRINTS" id="PR00320">
    <property type="entry name" value="GPROTEINBRPT"/>
</dbReference>
<keyword evidence="1 6" id="KW-0853">WD repeat</keyword>
<dbReference type="InterPro" id="IPR036322">
    <property type="entry name" value="WD40_repeat_dom_sf"/>
</dbReference>
<feature type="repeat" description="WD" evidence="6">
    <location>
        <begin position="505"/>
        <end position="546"/>
    </location>
</feature>
<dbReference type="GO" id="GO:1990716">
    <property type="term" value="C:axonemal central apparatus"/>
    <property type="evidence" value="ECO:0007669"/>
    <property type="project" value="TreeGrafter"/>
</dbReference>
<dbReference type="Gene3D" id="2.130.10.10">
    <property type="entry name" value="YVTN repeat-like/Quinoprotein amine dehydrogenase"/>
    <property type="match status" value="2"/>
</dbReference>
<dbReference type="InterPro" id="IPR019775">
    <property type="entry name" value="WD40_repeat_CS"/>
</dbReference>
<feature type="transmembrane region" description="Helical" evidence="9">
    <location>
        <begin position="773"/>
        <end position="794"/>
    </location>
</feature>
<dbReference type="Gene3D" id="3.30.460.10">
    <property type="entry name" value="Beta Polymerase, domain 2"/>
    <property type="match status" value="1"/>
</dbReference>
<evidence type="ECO:0000256" key="7">
    <source>
        <dbReference type="SAM" id="Coils"/>
    </source>
</evidence>
<dbReference type="Pfam" id="PF20750">
    <property type="entry name" value="PAP_NTPase"/>
    <property type="match status" value="1"/>
</dbReference>
<evidence type="ECO:0000313" key="13">
    <source>
        <dbReference type="Proteomes" id="UP000549394"/>
    </source>
</evidence>
<dbReference type="PROSITE" id="PS00678">
    <property type="entry name" value="WD_REPEATS_1"/>
    <property type="match status" value="3"/>
</dbReference>
<feature type="repeat" description="WD" evidence="6">
    <location>
        <begin position="421"/>
        <end position="462"/>
    </location>
</feature>
<feature type="coiled-coil region" evidence="7">
    <location>
        <begin position="132"/>
        <end position="166"/>
    </location>
</feature>
<evidence type="ECO:0000259" key="11">
    <source>
        <dbReference type="Pfam" id="PF20750"/>
    </source>
</evidence>
<dbReference type="Proteomes" id="UP000549394">
    <property type="component" value="Unassembled WGS sequence"/>
</dbReference>
<dbReference type="GO" id="GO:0035082">
    <property type="term" value="P:axoneme assembly"/>
    <property type="evidence" value="ECO:0007669"/>
    <property type="project" value="TreeGrafter"/>
</dbReference>
<accession>A0A7I8VTQ3</accession>
<dbReference type="InterPro" id="IPR048840">
    <property type="entry name" value="PolA_pol_NTPase"/>
</dbReference>
<dbReference type="InterPro" id="IPR001680">
    <property type="entry name" value="WD40_rpt"/>
</dbReference>
<protein>
    <submittedName>
        <fullName evidence="12">DgyrCDS8287</fullName>
    </submittedName>
</protein>
<dbReference type="FunFam" id="2.130.10.10:FF:001313">
    <property type="entry name" value="Predicted protein"/>
    <property type="match status" value="1"/>
</dbReference>